<organism evidence="2 3">
    <name type="scientific">Rhinocladiella mackenziei CBS 650.93</name>
    <dbReference type="NCBI Taxonomy" id="1442369"/>
    <lineage>
        <taxon>Eukaryota</taxon>
        <taxon>Fungi</taxon>
        <taxon>Dikarya</taxon>
        <taxon>Ascomycota</taxon>
        <taxon>Pezizomycotina</taxon>
        <taxon>Eurotiomycetes</taxon>
        <taxon>Chaetothyriomycetidae</taxon>
        <taxon>Chaetothyriales</taxon>
        <taxon>Herpotrichiellaceae</taxon>
        <taxon>Rhinocladiella</taxon>
    </lineage>
</organism>
<dbReference type="GeneID" id="25294166"/>
<dbReference type="OrthoDB" id="1879366at2759"/>
<dbReference type="AlphaFoldDB" id="A0A0D2H479"/>
<proteinExistence type="predicted"/>
<dbReference type="VEuPathDB" id="FungiDB:Z518_06095"/>
<reference evidence="2 3" key="1">
    <citation type="submission" date="2015-01" db="EMBL/GenBank/DDBJ databases">
        <title>The Genome Sequence of Rhinocladiella mackenzie CBS 650.93.</title>
        <authorList>
            <consortium name="The Broad Institute Genomics Platform"/>
            <person name="Cuomo C."/>
            <person name="de Hoog S."/>
            <person name="Gorbushina A."/>
            <person name="Stielow B."/>
            <person name="Teixiera M."/>
            <person name="Abouelleil A."/>
            <person name="Chapman S.B."/>
            <person name="Priest M."/>
            <person name="Young S.K."/>
            <person name="Wortman J."/>
            <person name="Nusbaum C."/>
            <person name="Birren B."/>
        </authorList>
    </citation>
    <scope>NUCLEOTIDE SEQUENCE [LARGE SCALE GENOMIC DNA]</scope>
    <source>
        <strain evidence="2 3">CBS 650.93</strain>
    </source>
</reference>
<evidence type="ECO:0000256" key="1">
    <source>
        <dbReference type="SAM" id="MobiDB-lite"/>
    </source>
</evidence>
<feature type="region of interest" description="Disordered" evidence="1">
    <location>
        <begin position="136"/>
        <end position="182"/>
    </location>
</feature>
<dbReference type="RefSeq" id="XP_013272359.1">
    <property type="nucleotide sequence ID" value="XM_013416905.1"/>
</dbReference>
<protein>
    <submittedName>
        <fullName evidence="2">Uncharacterized protein</fullName>
    </submittedName>
</protein>
<name>A0A0D2H479_9EURO</name>
<evidence type="ECO:0000313" key="2">
    <source>
        <dbReference type="EMBL" id="KIX05223.1"/>
    </source>
</evidence>
<keyword evidence="3" id="KW-1185">Reference proteome</keyword>
<dbReference type="Proteomes" id="UP000053617">
    <property type="component" value="Unassembled WGS sequence"/>
</dbReference>
<accession>A0A0D2H479</accession>
<dbReference type="HOGENOM" id="CLU_1054296_0_0_1"/>
<dbReference type="EMBL" id="KN847478">
    <property type="protein sequence ID" value="KIX05223.1"/>
    <property type="molecule type" value="Genomic_DNA"/>
</dbReference>
<sequence length="264" mass="29478">MIVRYAKAMSFHVVGLNINDTVLSEAAASGTDRTFNTLINSQYVQELKSLTSRRCPYAGRNTSEGAGNLGDRHLQWKISLQGKKVRVYRAEWEMAINFSLPHIIPKVETYSLEDINVMVPKMGSGKVSKLMAHHRETPKDVDTTKAHKNNGHEFNRSGTQTERRSHPRRGSRKELPLVTSTASQEPNNVVDFDAVSNLPPLAGFAFEDFSLTDVISNSVVNDTNKFDITYNPTLMETSFSGLEFEGQSEWALDAIGPLQQPTFD</sequence>
<gene>
    <name evidence="2" type="ORF">Z518_06095</name>
</gene>
<feature type="compositionally biased region" description="Basic and acidic residues" evidence="1">
    <location>
        <begin position="136"/>
        <end position="155"/>
    </location>
</feature>
<evidence type="ECO:0000313" key="3">
    <source>
        <dbReference type="Proteomes" id="UP000053617"/>
    </source>
</evidence>
<dbReference type="STRING" id="1442369.A0A0D2H479"/>